<keyword evidence="9" id="KW-1185">Reference proteome</keyword>
<feature type="transmembrane region" description="Helical" evidence="7">
    <location>
        <begin position="12"/>
        <end position="33"/>
    </location>
</feature>
<keyword evidence="6 7" id="KW-0472">Membrane</keyword>
<keyword evidence="5 7" id="KW-1133">Transmembrane helix</keyword>
<comment type="caution">
    <text evidence="8">The sequence shown here is derived from an EMBL/GenBank/DDBJ whole genome shotgun (WGS) entry which is preliminary data.</text>
</comment>
<evidence type="ECO:0000256" key="1">
    <source>
        <dbReference type="ARBA" id="ARBA00004429"/>
    </source>
</evidence>
<evidence type="ECO:0000256" key="4">
    <source>
        <dbReference type="ARBA" id="ARBA00022692"/>
    </source>
</evidence>
<dbReference type="PANTHER" id="PTHR43549">
    <property type="entry name" value="MULTIDRUG RESISTANCE PROTEIN YPNP-RELATED"/>
    <property type="match status" value="1"/>
</dbReference>
<feature type="transmembrane region" description="Helical" evidence="7">
    <location>
        <begin position="85"/>
        <end position="108"/>
    </location>
</feature>
<dbReference type="Pfam" id="PF01554">
    <property type="entry name" value="MatE"/>
    <property type="match status" value="2"/>
</dbReference>
<organism evidence="8 9">
    <name type="scientific">Litorisediminicola beolgyonensis</name>
    <dbReference type="NCBI Taxonomy" id="1173614"/>
    <lineage>
        <taxon>Bacteria</taxon>
        <taxon>Pseudomonadati</taxon>
        <taxon>Pseudomonadota</taxon>
        <taxon>Alphaproteobacteria</taxon>
        <taxon>Rhodobacterales</taxon>
        <taxon>Paracoccaceae</taxon>
        <taxon>Litorisediminicola</taxon>
    </lineage>
</organism>
<feature type="transmembrane region" description="Helical" evidence="7">
    <location>
        <begin position="45"/>
        <end position="73"/>
    </location>
</feature>
<protein>
    <submittedName>
        <fullName evidence="8">MATE family efflux transporter</fullName>
    </submittedName>
</protein>
<feature type="transmembrane region" description="Helical" evidence="7">
    <location>
        <begin position="312"/>
        <end position="332"/>
    </location>
</feature>
<feature type="transmembrane region" description="Helical" evidence="7">
    <location>
        <begin position="352"/>
        <end position="375"/>
    </location>
</feature>
<accession>A0ABW3ZLF7</accession>
<evidence type="ECO:0000256" key="7">
    <source>
        <dbReference type="SAM" id="Phobius"/>
    </source>
</evidence>
<feature type="transmembrane region" description="Helical" evidence="7">
    <location>
        <begin position="413"/>
        <end position="435"/>
    </location>
</feature>
<feature type="transmembrane region" description="Helical" evidence="7">
    <location>
        <begin position="190"/>
        <end position="211"/>
    </location>
</feature>
<evidence type="ECO:0000256" key="6">
    <source>
        <dbReference type="ARBA" id="ARBA00023136"/>
    </source>
</evidence>
<evidence type="ECO:0000313" key="9">
    <source>
        <dbReference type="Proteomes" id="UP001597135"/>
    </source>
</evidence>
<name>A0ABW3ZLF7_9RHOB</name>
<comment type="subcellular location">
    <subcellularLocation>
        <location evidence="1">Cell inner membrane</location>
        <topology evidence="1">Multi-pass membrane protein</topology>
    </subcellularLocation>
</comment>
<keyword evidence="4 7" id="KW-0812">Transmembrane</keyword>
<dbReference type="PANTHER" id="PTHR43549:SF3">
    <property type="entry name" value="MULTIDRUG RESISTANCE PROTEIN YPNP-RELATED"/>
    <property type="match status" value="1"/>
</dbReference>
<evidence type="ECO:0000256" key="3">
    <source>
        <dbReference type="ARBA" id="ARBA00022475"/>
    </source>
</evidence>
<keyword evidence="2" id="KW-0813">Transport</keyword>
<feature type="transmembrane region" description="Helical" evidence="7">
    <location>
        <begin position="278"/>
        <end position="300"/>
    </location>
</feature>
<evidence type="ECO:0000256" key="2">
    <source>
        <dbReference type="ARBA" id="ARBA00022448"/>
    </source>
</evidence>
<dbReference type="InterPro" id="IPR002528">
    <property type="entry name" value="MATE_fam"/>
</dbReference>
<gene>
    <name evidence="8" type="ORF">ACFQ4E_15865</name>
</gene>
<dbReference type="InterPro" id="IPR048279">
    <property type="entry name" value="MdtK-like"/>
</dbReference>
<evidence type="ECO:0000256" key="5">
    <source>
        <dbReference type="ARBA" id="ARBA00022989"/>
    </source>
</evidence>
<sequence length="453" mass="45993">MSVARALWTVSAPMSVGILGVLSVGLADSYFLARDGSTSLAAIGYIYPVILTITSLSIGLSAGTSAVVSQALGKSGADDPVQARLALHALVLAVGCAIVAALLLWVLSPWIFTAMGATGDVHAAILAYMPWWCLGFPFIVASQSLNAVFKAGGESGIAATAMVAQSLLNVALDPLLIFGWGPVPAMGTEGAGIATAAARTLAFLGLLAYALRSGRLALTREATDGLVRSVRRIGATGVPAALSNAINPLGMALVTSAVATLGEAAVGGFGAATRVQSLLFVPMLALSAGIGPVVGQAWGAGDHARARATVRLTFLVCAGYGAALVALMWLTAGPVARLMTNGLDAVPYAADYLRWVSLGFFGYGILVTANAAMNAREKAIWSMTLSAARIALIYVPLAWAGALALGYPGILGAAIAANLAAAWGALVLCQAVGLLDLDQPLVRTPAERLAPSN</sequence>
<dbReference type="InterPro" id="IPR052031">
    <property type="entry name" value="Membrane_Transporter-Flippase"/>
</dbReference>
<keyword evidence="3" id="KW-1003">Cell membrane</keyword>
<reference evidence="9" key="1">
    <citation type="journal article" date="2019" name="Int. J. Syst. Evol. Microbiol.">
        <title>The Global Catalogue of Microorganisms (GCM) 10K type strain sequencing project: providing services to taxonomists for standard genome sequencing and annotation.</title>
        <authorList>
            <consortium name="The Broad Institute Genomics Platform"/>
            <consortium name="The Broad Institute Genome Sequencing Center for Infectious Disease"/>
            <person name="Wu L."/>
            <person name="Ma J."/>
        </authorList>
    </citation>
    <scope>NUCLEOTIDE SEQUENCE [LARGE SCALE GENOMIC DNA]</scope>
    <source>
        <strain evidence="9">CCUG 62953</strain>
    </source>
</reference>
<dbReference type="EMBL" id="JBHTMU010000033">
    <property type="protein sequence ID" value="MFD1343905.1"/>
    <property type="molecule type" value="Genomic_DNA"/>
</dbReference>
<feature type="transmembrane region" description="Helical" evidence="7">
    <location>
        <begin position="128"/>
        <end position="149"/>
    </location>
</feature>
<evidence type="ECO:0000313" key="8">
    <source>
        <dbReference type="EMBL" id="MFD1343905.1"/>
    </source>
</evidence>
<dbReference type="NCBIfam" id="TIGR00797">
    <property type="entry name" value="matE"/>
    <property type="match status" value="1"/>
</dbReference>
<dbReference type="Proteomes" id="UP001597135">
    <property type="component" value="Unassembled WGS sequence"/>
</dbReference>
<feature type="transmembrane region" description="Helical" evidence="7">
    <location>
        <begin position="387"/>
        <end position="407"/>
    </location>
</feature>
<feature type="transmembrane region" description="Helical" evidence="7">
    <location>
        <begin position="156"/>
        <end position="178"/>
    </location>
</feature>
<dbReference type="PIRSF" id="PIRSF006603">
    <property type="entry name" value="DinF"/>
    <property type="match status" value="1"/>
</dbReference>
<proteinExistence type="predicted"/>